<comment type="caution">
    <text evidence="2">The sequence shown here is derived from an EMBL/GenBank/DDBJ whole genome shotgun (WGS) entry which is preliminary data.</text>
</comment>
<sequence>MGSESKSGGSPETTETPEAGPQQPKSPDLSRAIIREADPVTSMLNMMDSIAKESARVQKALEAEETKAVIWSGDTAEQKKQQTKKKQRQAELGAQFDALQGQAEILNEVKNEVLKGRSVQEVITEFRTDAEKSVEEAQEKLVEIYSDFAKEKITEAGKGSRIAEVVGPAQEAEKRRDFLLKMEKELPAGE</sequence>
<name>A0A1F7U7T4_9BACT</name>
<dbReference type="EMBL" id="MGDZ01000002">
    <property type="protein sequence ID" value="OGL74320.1"/>
    <property type="molecule type" value="Genomic_DNA"/>
</dbReference>
<feature type="region of interest" description="Disordered" evidence="1">
    <location>
        <begin position="1"/>
        <end position="32"/>
    </location>
</feature>
<reference evidence="2 3" key="1">
    <citation type="journal article" date="2016" name="Nat. Commun.">
        <title>Thousands of microbial genomes shed light on interconnected biogeochemical processes in an aquifer system.</title>
        <authorList>
            <person name="Anantharaman K."/>
            <person name="Brown C.T."/>
            <person name="Hug L.A."/>
            <person name="Sharon I."/>
            <person name="Castelle C.J."/>
            <person name="Probst A.J."/>
            <person name="Thomas B.C."/>
            <person name="Singh A."/>
            <person name="Wilkins M.J."/>
            <person name="Karaoz U."/>
            <person name="Brodie E.L."/>
            <person name="Williams K.H."/>
            <person name="Hubbard S.S."/>
            <person name="Banfield J.F."/>
        </authorList>
    </citation>
    <scope>NUCLEOTIDE SEQUENCE [LARGE SCALE GENOMIC DNA]</scope>
</reference>
<organism evidence="2 3">
    <name type="scientific">Candidatus Uhrbacteria bacterium RIFCSPHIGHO2_02_FULL_57_19</name>
    <dbReference type="NCBI Taxonomy" id="1802391"/>
    <lineage>
        <taxon>Bacteria</taxon>
        <taxon>Candidatus Uhriibacteriota</taxon>
    </lineage>
</organism>
<feature type="compositionally biased region" description="Polar residues" evidence="1">
    <location>
        <begin position="1"/>
        <end position="16"/>
    </location>
</feature>
<dbReference type="Proteomes" id="UP000176303">
    <property type="component" value="Unassembled WGS sequence"/>
</dbReference>
<evidence type="ECO:0000256" key="1">
    <source>
        <dbReference type="SAM" id="MobiDB-lite"/>
    </source>
</evidence>
<evidence type="ECO:0000313" key="3">
    <source>
        <dbReference type="Proteomes" id="UP000176303"/>
    </source>
</evidence>
<accession>A0A1F7U7T4</accession>
<evidence type="ECO:0000313" key="2">
    <source>
        <dbReference type="EMBL" id="OGL74320.1"/>
    </source>
</evidence>
<protein>
    <submittedName>
        <fullName evidence="2">Uncharacterized protein</fullName>
    </submittedName>
</protein>
<dbReference type="AlphaFoldDB" id="A0A1F7U7T4"/>
<proteinExistence type="predicted"/>
<gene>
    <name evidence="2" type="ORF">A3D72_04135</name>
</gene>